<dbReference type="InterPro" id="IPR059100">
    <property type="entry name" value="TSP3_bac"/>
</dbReference>
<dbReference type="AlphaFoldDB" id="A0A017ST34"/>
<dbReference type="eggNOG" id="COG2885">
    <property type="taxonomic scope" value="Bacteria"/>
</dbReference>
<dbReference type="PROSITE" id="PS51257">
    <property type="entry name" value="PROKAR_LIPOPROTEIN"/>
    <property type="match status" value="1"/>
</dbReference>
<evidence type="ECO:0000256" key="1">
    <source>
        <dbReference type="ARBA" id="ARBA00004613"/>
    </source>
</evidence>
<dbReference type="Proteomes" id="UP000019678">
    <property type="component" value="Unassembled WGS sequence"/>
</dbReference>
<keyword evidence="2" id="KW-0964">Secreted</keyword>
<evidence type="ECO:0000256" key="4">
    <source>
        <dbReference type="ARBA" id="ARBA00022837"/>
    </source>
</evidence>
<keyword evidence="3 6" id="KW-0732">Signal</keyword>
<evidence type="ECO:0000256" key="6">
    <source>
        <dbReference type="SAM" id="SignalP"/>
    </source>
</evidence>
<feature type="signal peptide" evidence="6">
    <location>
        <begin position="1"/>
        <end position="22"/>
    </location>
</feature>
<dbReference type="SUPFAM" id="SSF103647">
    <property type="entry name" value="TSP type-3 repeat"/>
    <property type="match status" value="3"/>
</dbReference>
<evidence type="ECO:0000256" key="3">
    <source>
        <dbReference type="ARBA" id="ARBA00022729"/>
    </source>
</evidence>
<dbReference type="InterPro" id="IPR000291">
    <property type="entry name" value="D-Ala_lig_Van_CS"/>
</dbReference>
<organism evidence="8 9">
    <name type="scientific">Chondromyces apiculatus DSM 436</name>
    <dbReference type="NCBI Taxonomy" id="1192034"/>
    <lineage>
        <taxon>Bacteria</taxon>
        <taxon>Pseudomonadati</taxon>
        <taxon>Myxococcota</taxon>
        <taxon>Polyangia</taxon>
        <taxon>Polyangiales</taxon>
        <taxon>Polyangiaceae</taxon>
        <taxon>Chondromyces</taxon>
    </lineage>
</organism>
<dbReference type="PANTHER" id="PTHR10199">
    <property type="entry name" value="THROMBOSPONDIN"/>
    <property type="match status" value="1"/>
</dbReference>
<dbReference type="GO" id="GO:0005576">
    <property type="term" value="C:extracellular region"/>
    <property type="evidence" value="ECO:0007669"/>
    <property type="project" value="UniProtKB-SubCell"/>
</dbReference>
<dbReference type="InterPro" id="IPR055372">
    <property type="entry name" value="CBM96"/>
</dbReference>
<evidence type="ECO:0000313" key="8">
    <source>
        <dbReference type="EMBL" id="EYF00148.1"/>
    </source>
</evidence>
<accession>A0A017ST34</accession>
<evidence type="ECO:0000313" key="9">
    <source>
        <dbReference type="Proteomes" id="UP000019678"/>
    </source>
</evidence>
<dbReference type="NCBIfam" id="NF033679">
    <property type="entry name" value="DNRLRE_dom"/>
    <property type="match status" value="1"/>
</dbReference>
<dbReference type="GO" id="GO:0005509">
    <property type="term" value="F:calcium ion binding"/>
    <property type="evidence" value="ECO:0007669"/>
    <property type="project" value="InterPro"/>
</dbReference>
<keyword evidence="4" id="KW-0106">Calcium</keyword>
<evidence type="ECO:0000259" key="7">
    <source>
        <dbReference type="Pfam" id="PF24517"/>
    </source>
</evidence>
<dbReference type="STRING" id="1192034.CAP_1135"/>
<gene>
    <name evidence="8" type="ORF">CAP_1135</name>
</gene>
<dbReference type="Pfam" id="PF18884">
    <property type="entry name" value="TSP3_bac"/>
    <property type="match status" value="1"/>
</dbReference>
<comment type="subcellular location">
    <subcellularLocation>
        <location evidence="1">Secreted</location>
    </subcellularLocation>
</comment>
<keyword evidence="9" id="KW-1185">Reference proteome</keyword>
<dbReference type="PANTHER" id="PTHR10199:SF119">
    <property type="entry name" value="RE20510P"/>
    <property type="match status" value="1"/>
</dbReference>
<name>A0A017ST34_9BACT</name>
<evidence type="ECO:0000256" key="2">
    <source>
        <dbReference type="ARBA" id="ARBA00022525"/>
    </source>
</evidence>
<dbReference type="Pfam" id="PF24517">
    <property type="entry name" value="CBM96"/>
    <property type="match status" value="1"/>
</dbReference>
<sequence>MLNGKWRRIRFVLASTGSISCAALVMGCIDPGGADADDDSVAGLAAENVGEHSAALGPDTDGDGLSDEDEIALGLDPLSADSDGDGVLDPVDLDLDNDGIPNAVECNSAALSLANGSFELPDIPDGVYQLIGKAHMPGWETTAPDQVFELWGTGFLGVPAADGGQFAELNANYASTLYQDIATTPGQVYLYRFYHRGRAGNDTLAFSVGAPDAPVQLREVTTGTAAWQLVTGTYTVPAGQTVSRFAFASISSAGGNGAVGNFLDGIAFTPGCTVDTDGDGLPDSRDNDSDEDGIPDGIEAGHGLAGEDGIVAGPYGSNGLPDSVETPADSGVLNYTVLDTDGNGVPDFQQPFIDTDGDGVPDDVDNCPDVANPAQTDSDGDGIGNACDLACVTVQRGLFGGVQDSSIKSDSPSYSYGAYPYLLTGPRNGVNATAYIEQDLSFIPSGSEVVSATLTLSYSWKSTSGTIDVHRMLAPWQEATLTWNNASSYDPAVLATLAAPAASAGTASVDLTALAQGWIDSAYPNDGIALVSTTDRTEIRSSEYTTQADRPRLDICYYPADMDQ</sequence>
<dbReference type="eggNOG" id="COG1520">
    <property type="taxonomic scope" value="Bacteria"/>
</dbReference>
<feature type="chain" id="PRO_5001495999" description="Carbohydrate-binding module family 96 domain-containing protein" evidence="6">
    <location>
        <begin position="23"/>
        <end position="564"/>
    </location>
</feature>
<dbReference type="OrthoDB" id="5493731at2"/>
<proteinExistence type="predicted"/>
<dbReference type="InterPro" id="IPR028974">
    <property type="entry name" value="TSP_type-3_rpt"/>
</dbReference>
<reference evidence="8 9" key="1">
    <citation type="submission" date="2013-05" db="EMBL/GenBank/DDBJ databases">
        <title>Genome assembly of Chondromyces apiculatus DSM 436.</title>
        <authorList>
            <person name="Sharma G."/>
            <person name="Khatri I."/>
            <person name="Kaur C."/>
            <person name="Mayilraj S."/>
            <person name="Subramanian S."/>
        </authorList>
    </citation>
    <scope>NUCLEOTIDE SEQUENCE [LARGE SCALE GENOMIC DNA]</scope>
    <source>
        <strain evidence="8 9">DSM 436</strain>
    </source>
</reference>
<dbReference type="RefSeq" id="WP_156041656.1">
    <property type="nucleotide sequence ID" value="NZ_ASRX01000128.1"/>
</dbReference>
<dbReference type="Gene3D" id="2.60.120.260">
    <property type="entry name" value="Galactose-binding domain-like"/>
    <property type="match status" value="1"/>
</dbReference>
<dbReference type="EMBL" id="ASRX01000128">
    <property type="protein sequence ID" value="EYF00148.1"/>
    <property type="molecule type" value="Genomic_DNA"/>
</dbReference>
<feature type="region of interest" description="Disordered" evidence="5">
    <location>
        <begin position="274"/>
        <end position="301"/>
    </location>
</feature>
<evidence type="ECO:0000256" key="5">
    <source>
        <dbReference type="SAM" id="MobiDB-lite"/>
    </source>
</evidence>
<dbReference type="PROSITE" id="PS00843">
    <property type="entry name" value="DALA_DALA_LIGASE_1"/>
    <property type="match status" value="1"/>
</dbReference>
<feature type="domain" description="Carbohydrate-binding module family 96" evidence="7">
    <location>
        <begin position="403"/>
        <end position="553"/>
    </location>
</feature>
<comment type="caution">
    <text evidence="8">The sequence shown here is derived from an EMBL/GenBank/DDBJ whole genome shotgun (WGS) entry which is preliminary data.</text>
</comment>
<dbReference type="Gene3D" id="4.10.1080.10">
    <property type="entry name" value="TSP type-3 repeat"/>
    <property type="match status" value="2"/>
</dbReference>
<dbReference type="eggNOG" id="COG3291">
    <property type="taxonomic scope" value="Bacteria"/>
</dbReference>
<protein>
    <recommendedName>
        <fullName evidence="7">Carbohydrate-binding module family 96 domain-containing protein</fullName>
    </recommendedName>
</protein>